<reference evidence="1 2" key="1">
    <citation type="submission" date="2017-09" db="EMBL/GenBank/DDBJ databases">
        <title>WGS assembly of Aquilegia coerulea Goldsmith.</title>
        <authorList>
            <person name="Hodges S."/>
            <person name="Kramer E."/>
            <person name="Nordborg M."/>
            <person name="Tomkins J."/>
            <person name="Borevitz J."/>
            <person name="Derieg N."/>
            <person name="Yan J."/>
            <person name="Mihaltcheva S."/>
            <person name="Hayes R.D."/>
            <person name="Rokhsar D."/>
        </authorList>
    </citation>
    <scope>NUCLEOTIDE SEQUENCE [LARGE SCALE GENOMIC DNA]</scope>
    <source>
        <strain evidence="2">cv. Goldsmith</strain>
    </source>
</reference>
<dbReference type="Gene3D" id="3.40.1810.10">
    <property type="entry name" value="Transcription factor, MADS-box"/>
    <property type="match status" value="1"/>
</dbReference>
<organism evidence="1 2">
    <name type="scientific">Aquilegia coerulea</name>
    <name type="common">Rocky mountain columbine</name>
    <dbReference type="NCBI Taxonomy" id="218851"/>
    <lineage>
        <taxon>Eukaryota</taxon>
        <taxon>Viridiplantae</taxon>
        <taxon>Streptophyta</taxon>
        <taxon>Embryophyta</taxon>
        <taxon>Tracheophyta</taxon>
        <taxon>Spermatophyta</taxon>
        <taxon>Magnoliopsida</taxon>
        <taxon>Ranunculales</taxon>
        <taxon>Ranunculaceae</taxon>
        <taxon>Thalictroideae</taxon>
        <taxon>Aquilegia</taxon>
    </lineage>
</organism>
<dbReference type="InParanoid" id="A0A2G5EW57"/>
<dbReference type="GO" id="GO:0003677">
    <property type="term" value="F:DNA binding"/>
    <property type="evidence" value="ECO:0007669"/>
    <property type="project" value="InterPro"/>
</dbReference>
<dbReference type="Proteomes" id="UP000230069">
    <property type="component" value="Unassembled WGS sequence"/>
</dbReference>
<gene>
    <name evidence="1" type="ORF">AQUCO_00400682v1</name>
</gene>
<evidence type="ECO:0000313" key="2">
    <source>
        <dbReference type="Proteomes" id="UP000230069"/>
    </source>
</evidence>
<protein>
    <submittedName>
        <fullName evidence="1">Uncharacterized protein</fullName>
    </submittedName>
</protein>
<sequence>MARRKVKQVKVVRDMESYYAKRHASLVKKFDDLSVQYGAEFQFQTVSPSGEPFVACSERRMEKFYEELKKMKTVVAENIQRLGVIFFLLCCI</sequence>
<keyword evidence="2" id="KW-1185">Reference proteome</keyword>
<dbReference type="AlphaFoldDB" id="A0A2G5EW57"/>
<dbReference type="EMBL" id="KZ305021">
    <property type="protein sequence ID" value="PIA59966.1"/>
    <property type="molecule type" value="Genomic_DNA"/>
</dbReference>
<proteinExistence type="predicted"/>
<accession>A0A2G5EW57</accession>
<name>A0A2G5EW57_AQUCA</name>
<evidence type="ECO:0000313" key="1">
    <source>
        <dbReference type="EMBL" id="PIA59966.1"/>
    </source>
</evidence>
<dbReference type="SUPFAM" id="SSF55455">
    <property type="entry name" value="SRF-like"/>
    <property type="match status" value="1"/>
</dbReference>
<dbReference type="GO" id="GO:0046983">
    <property type="term" value="F:protein dimerization activity"/>
    <property type="evidence" value="ECO:0007669"/>
    <property type="project" value="InterPro"/>
</dbReference>
<dbReference type="InterPro" id="IPR036879">
    <property type="entry name" value="TF_MADSbox_sf"/>
</dbReference>